<evidence type="ECO:0000313" key="2">
    <source>
        <dbReference type="Proteomes" id="UP000265520"/>
    </source>
</evidence>
<protein>
    <submittedName>
        <fullName evidence="1">Uncharacterized protein</fullName>
    </submittedName>
</protein>
<sequence length="77" mass="9086">MKYPHEQVEDVSLLQCWDSLVQKQFINNNDHLKNELTLLEDKELVQEGIMSGTPSKEAKPQWFDKYEELEIPPDVKK</sequence>
<dbReference type="Proteomes" id="UP000265520">
    <property type="component" value="Unassembled WGS sequence"/>
</dbReference>
<name>A0A392SC96_9FABA</name>
<comment type="caution">
    <text evidence="1">The sequence shown here is derived from an EMBL/GenBank/DDBJ whole genome shotgun (WGS) entry which is preliminary data.</text>
</comment>
<dbReference type="AlphaFoldDB" id="A0A392SC96"/>
<dbReference type="EMBL" id="LXQA010355352">
    <property type="protein sequence ID" value="MCI46289.1"/>
    <property type="molecule type" value="Genomic_DNA"/>
</dbReference>
<reference evidence="1 2" key="1">
    <citation type="journal article" date="2018" name="Front. Plant Sci.">
        <title>Red Clover (Trifolium pratense) and Zigzag Clover (T. medium) - A Picture of Genomic Similarities and Differences.</title>
        <authorList>
            <person name="Dluhosova J."/>
            <person name="Istvanek J."/>
            <person name="Nedelnik J."/>
            <person name="Repkova J."/>
        </authorList>
    </citation>
    <scope>NUCLEOTIDE SEQUENCE [LARGE SCALE GENOMIC DNA]</scope>
    <source>
        <strain evidence="2">cv. 10/8</strain>
        <tissue evidence="1">Leaf</tissue>
    </source>
</reference>
<evidence type="ECO:0000313" key="1">
    <source>
        <dbReference type="EMBL" id="MCI46289.1"/>
    </source>
</evidence>
<organism evidence="1 2">
    <name type="scientific">Trifolium medium</name>
    <dbReference type="NCBI Taxonomy" id="97028"/>
    <lineage>
        <taxon>Eukaryota</taxon>
        <taxon>Viridiplantae</taxon>
        <taxon>Streptophyta</taxon>
        <taxon>Embryophyta</taxon>
        <taxon>Tracheophyta</taxon>
        <taxon>Spermatophyta</taxon>
        <taxon>Magnoliopsida</taxon>
        <taxon>eudicotyledons</taxon>
        <taxon>Gunneridae</taxon>
        <taxon>Pentapetalae</taxon>
        <taxon>rosids</taxon>
        <taxon>fabids</taxon>
        <taxon>Fabales</taxon>
        <taxon>Fabaceae</taxon>
        <taxon>Papilionoideae</taxon>
        <taxon>50 kb inversion clade</taxon>
        <taxon>NPAAA clade</taxon>
        <taxon>Hologalegina</taxon>
        <taxon>IRL clade</taxon>
        <taxon>Trifolieae</taxon>
        <taxon>Trifolium</taxon>
    </lineage>
</organism>
<proteinExistence type="predicted"/>
<accession>A0A392SC96</accession>
<keyword evidence="2" id="KW-1185">Reference proteome</keyword>